<accession>A0A178ID47</accession>
<dbReference type="STRING" id="1184151.AW736_22310"/>
<reference evidence="2 3" key="1">
    <citation type="submission" date="2016-01" db="EMBL/GenBank/DDBJ databases">
        <title>High potential of lignocellulose degradation of a new Verrucomicrobia species.</title>
        <authorList>
            <person name="Wang Y."/>
            <person name="Shi Y."/>
            <person name="Qiu Z."/>
            <person name="Liu S."/>
            <person name="Yang H."/>
        </authorList>
    </citation>
    <scope>NUCLEOTIDE SEQUENCE [LARGE SCALE GENOMIC DNA]</scope>
    <source>
        <strain evidence="2 3">TSB47</strain>
    </source>
</reference>
<organism evidence="2 3">
    <name type="scientific">Termitidicoccus mucosus</name>
    <dbReference type="NCBI Taxonomy" id="1184151"/>
    <lineage>
        <taxon>Bacteria</taxon>
        <taxon>Pseudomonadati</taxon>
        <taxon>Verrucomicrobiota</taxon>
        <taxon>Opitutia</taxon>
        <taxon>Opitutales</taxon>
        <taxon>Opitutaceae</taxon>
        <taxon>Termitidicoccus</taxon>
    </lineage>
</organism>
<dbReference type="InterPro" id="IPR006311">
    <property type="entry name" value="TAT_signal"/>
</dbReference>
<evidence type="ECO:0000313" key="3">
    <source>
        <dbReference type="Proteomes" id="UP000078486"/>
    </source>
</evidence>
<dbReference type="Gene3D" id="3.40.190.10">
    <property type="entry name" value="Periplasmic binding protein-like II"/>
    <property type="match status" value="2"/>
</dbReference>
<dbReference type="InterPro" id="IPR019546">
    <property type="entry name" value="TAT_signal_bac_arc"/>
</dbReference>
<proteinExistence type="predicted"/>
<dbReference type="AlphaFoldDB" id="A0A178ID47"/>
<dbReference type="Proteomes" id="UP000078486">
    <property type="component" value="Unassembled WGS sequence"/>
</dbReference>
<evidence type="ECO:0000313" key="2">
    <source>
        <dbReference type="EMBL" id="OAM87648.1"/>
    </source>
</evidence>
<dbReference type="NCBIfam" id="TIGR01409">
    <property type="entry name" value="TAT_signal_seq"/>
    <property type="match status" value="1"/>
</dbReference>
<protein>
    <submittedName>
        <fullName evidence="2">Spermidine/putrescine ABC transporter substrate-binding protein</fullName>
    </submittedName>
</protein>
<dbReference type="OrthoDB" id="181600at2"/>
<dbReference type="InterPro" id="IPR006059">
    <property type="entry name" value="SBP"/>
</dbReference>
<dbReference type="PROSITE" id="PS51318">
    <property type="entry name" value="TAT"/>
    <property type="match status" value="1"/>
</dbReference>
<dbReference type="SUPFAM" id="SSF53850">
    <property type="entry name" value="Periplasmic binding protein-like II"/>
    <property type="match status" value="1"/>
</dbReference>
<dbReference type="RefSeq" id="WP_068772517.1">
    <property type="nucleotide sequence ID" value="NZ_CP109796.1"/>
</dbReference>
<sequence length="399" mass="45046">MSITNTTRQLNRRDFMKLAGGLTAGLAFTSSSFVSRVHAQTTSGRRDDELNILCWEGYNTEEVLGPFRKAFRGIKLKAESGTDDPSMINKLRAGELKVWDLINLNQCWAREQMWPEKLIVPLNQERFLPHLEKMLPYFYDKKNGVNPFALSPDGKDLLGMIQRFGPFSFVVNTKKISRATAEDQGFPLFLDPKLKNRYGVLAYDNWNVMHLCFTAGFSPFKTHTPEEVELFRKTAQQLFANAKMISGDLVQLNQALVNGDIDCYFSGGNYTASTARHEGFSEVRGISPLRGPVDGKGAMQWFELTSLVNNPDLSPRAADFLEFVQKPEICKAVAFAEGTFNPVSQMAQPGVFAKFSKQELDAIQWDSLEEEMSRSVDYQVVPDNDLLTSIYNEAKRTRT</sequence>
<keyword evidence="3" id="KW-1185">Reference proteome</keyword>
<evidence type="ECO:0000256" key="1">
    <source>
        <dbReference type="ARBA" id="ARBA00022729"/>
    </source>
</evidence>
<dbReference type="EMBL" id="LRRQ01000167">
    <property type="protein sequence ID" value="OAM87648.1"/>
    <property type="molecule type" value="Genomic_DNA"/>
</dbReference>
<name>A0A178ID47_9BACT</name>
<keyword evidence="1" id="KW-0732">Signal</keyword>
<dbReference type="Pfam" id="PF13416">
    <property type="entry name" value="SBP_bac_8"/>
    <property type="match status" value="1"/>
</dbReference>
<dbReference type="PANTHER" id="PTHR30222">
    <property type="entry name" value="SPERMIDINE/PUTRESCINE-BINDING PERIPLASMIC PROTEIN"/>
    <property type="match status" value="1"/>
</dbReference>
<gene>
    <name evidence="2" type="ORF">AW736_22310</name>
</gene>
<dbReference type="PANTHER" id="PTHR30222:SF17">
    <property type="entry name" value="SPERMIDINE_PUTRESCINE-BINDING PERIPLASMIC PROTEIN"/>
    <property type="match status" value="1"/>
</dbReference>
<comment type="caution">
    <text evidence="2">The sequence shown here is derived from an EMBL/GenBank/DDBJ whole genome shotgun (WGS) entry which is preliminary data.</text>
</comment>